<keyword evidence="6 9" id="KW-0472">Membrane</keyword>
<feature type="transmembrane region" description="Helical" evidence="9">
    <location>
        <begin position="30"/>
        <end position="53"/>
    </location>
</feature>
<dbReference type="GO" id="GO:0015254">
    <property type="term" value="F:glycerol channel activity"/>
    <property type="evidence" value="ECO:0007669"/>
    <property type="project" value="TreeGrafter"/>
</dbReference>
<dbReference type="EMBL" id="LC341922">
    <property type="protein sequence ID" value="BBB86745.1"/>
    <property type="molecule type" value="mRNA"/>
</dbReference>
<dbReference type="PRINTS" id="PR00783">
    <property type="entry name" value="MINTRINSICP"/>
</dbReference>
<dbReference type="InterPro" id="IPR050363">
    <property type="entry name" value="MIP/Aquaporin"/>
</dbReference>
<accession>A0A348AE47</accession>
<dbReference type="InterPro" id="IPR000425">
    <property type="entry name" value="MIP"/>
</dbReference>
<dbReference type="AlphaFoldDB" id="A0A348AE47"/>
<evidence type="ECO:0000256" key="7">
    <source>
        <dbReference type="RuleBase" id="RU000477"/>
    </source>
</evidence>
<evidence type="ECO:0000256" key="5">
    <source>
        <dbReference type="ARBA" id="ARBA00022989"/>
    </source>
</evidence>
<dbReference type="PANTHER" id="PTHR43829:SF9">
    <property type="entry name" value="AQUAPORIN-9"/>
    <property type="match status" value="1"/>
</dbReference>
<reference evidence="10" key="1">
    <citation type="journal article" date="2018" name="Plant Physiol.">
        <title>Plasma Membrane-Type Aquaporins from Marine Diatoms Function as CO2/NH3 Channels and Provide Photoprotection.</title>
        <authorList>
            <person name="Matsui H."/>
            <person name="Hopkinson B."/>
            <person name="Nakajima K."/>
            <person name="Matsuda Y."/>
        </authorList>
    </citation>
    <scope>NUCLEOTIDE SEQUENCE</scope>
</reference>
<evidence type="ECO:0000256" key="8">
    <source>
        <dbReference type="SAM" id="MobiDB-lite"/>
    </source>
</evidence>
<evidence type="ECO:0000256" key="2">
    <source>
        <dbReference type="ARBA" id="ARBA00006175"/>
    </source>
</evidence>
<dbReference type="GO" id="GO:0005886">
    <property type="term" value="C:plasma membrane"/>
    <property type="evidence" value="ECO:0007669"/>
    <property type="project" value="TreeGrafter"/>
</dbReference>
<gene>
    <name evidence="10" type="primary">PtAQP1</name>
</gene>
<evidence type="ECO:0000313" key="10">
    <source>
        <dbReference type="EMBL" id="BBB86745.1"/>
    </source>
</evidence>
<evidence type="ECO:0000256" key="1">
    <source>
        <dbReference type="ARBA" id="ARBA00004141"/>
    </source>
</evidence>
<evidence type="ECO:0000256" key="4">
    <source>
        <dbReference type="ARBA" id="ARBA00022692"/>
    </source>
</evidence>
<dbReference type="Gene3D" id="1.20.1080.10">
    <property type="entry name" value="Glycerol uptake facilitator protein"/>
    <property type="match status" value="1"/>
</dbReference>
<dbReference type="GO" id="GO:0015250">
    <property type="term" value="F:water channel activity"/>
    <property type="evidence" value="ECO:0007669"/>
    <property type="project" value="TreeGrafter"/>
</dbReference>
<organism evidence="10">
    <name type="scientific">Phaeodactylum tricornutum</name>
    <name type="common">Diatom</name>
    <dbReference type="NCBI Taxonomy" id="2850"/>
    <lineage>
        <taxon>Eukaryota</taxon>
        <taxon>Sar</taxon>
        <taxon>Stramenopiles</taxon>
        <taxon>Ochrophyta</taxon>
        <taxon>Bacillariophyta</taxon>
        <taxon>Bacillariophyceae</taxon>
        <taxon>Bacillariophycidae</taxon>
        <taxon>Naviculales</taxon>
        <taxon>Phaeodactylaceae</taxon>
        <taxon>Phaeodactylum</taxon>
    </lineage>
</organism>
<dbReference type="SUPFAM" id="SSF81338">
    <property type="entry name" value="Aquaporin-like"/>
    <property type="match status" value="1"/>
</dbReference>
<dbReference type="PANTHER" id="PTHR43829">
    <property type="entry name" value="AQUAPORIN OR AQUAGLYCEROPORIN RELATED"/>
    <property type="match status" value="1"/>
</dbReference>
<protein>
    <submittedName>
        <fullName evidence="10">Aquaporin</fullName>
    </submittedName>
</protein>
<dbReference type="InterPro" id="IPR023271">
    <property type="entry name" value="Aquaporin-like"/>
</dbReference>
<feature type="transmembrane region" description="Helical" evidence="9">
    <location>
        <begin position="103"/>
        <end position="125"/>
    </location>
</feature>
<keyword evidence="4 7" id="KW-0812">Transmembrane</keyword>
<evidence type="ECO:0000256" key="3">
    <source>
        <dbReference type="ARBA" id="ARBA00022448"/>
    </source>
</evidence>
<evidence type="ECO:0000256" key="9">
    <source>
        <dbReference type="SAM" id="Phobius"/>
    </source>
</evidence>
<keyword evidence="5 9" id="KW-1133">Transmembrane helix</keyword>
<sequence>MVEYGSIPQTEPQITDAPPPPLRSQLTAELLGTAILVQVGCGANCLAIYLSVLDGMWQAAIVWILGATLGLYSSAALSGGHLNPAVTLSFAVVRPADFPYANVLPYWAAQLAGAFLGALTNLIVYHEAILSYEAKNGIVRGAQASIQSAAAFGDYWSLSKYVTSGWHAFLLEAFGTAFLVFCIFMLTNKKNSVPSAAVPPLVAIAIGSMVVLLGPMTGAGINPARDMGPRLATLLAGWRTAAFANWIVYFTAPLMGGPIGALIADRLLMA</sequence>
<feature type="transmembrane region" description="Helical" evidence="9">
    <location>
        <begin position="60"/>
        <end position="83"/>
    </location>
</feature>
<dbReference type="Pfam" id="PF00230">
    <property type="entry name" value="MIP"/>
    <property type="match status" value="1"/>
</dbReference>
<feature type="region of interest" description="Disordered" evidence="8">
    <location>
        <begin position="1"/>
        <end position="20"/>
    </location>
</feature>
<feature type="transmembrane region" description="Helical" evidence="9">
    <location>
        <begin position="198"/>
        <end position="221"/>
    </location>
</feature>
<feature type="transmembrane region" description="Helical" evidence="9">
    <location>
        <begin position="164"/>
        <end position="186"/>
    </location>
</feature>
<dbReference type="PROSITE" id="PS00221">
    <property type="entry name" value="MIP"/>
    <property type="match status" value="1"/>
</dbReference>
<feature type="transmembrane region" description="Helical" evidence="9">
    <location>
        <begin position="241"/>
        <end position="264"/>
    </location>
</feature>
<name>A0A348AE47_PHATR</name>
<comment type="subcellular location">
    <subcellularLocation>
        <location evidence="1">Membrane</location>
        <topology evidence="1">Multi-pass membrane protein</topology>
    </subcellularLocation>
</comment>
<dbReference type="InterPro" id="IPR022357">
    <property type="entry name" value="MIP_CS"/>
</dbReference>
<keyword evidence="3 7" id="KW-0813">Transport</keyword>
<proteinExistence type="evidence at transcript level"/>
<evidence type="ECO:0000256" key="6">
    <source>
        <dbReference type="ARBA" id="ARBA00023136"/>
    </source>
</evidence>
<comment type="similarity">
    <text evidence="2 7">Belongs to the MIP/aquaporin (TC 1.A.8) family.</text>
</comment>